<sequence length="372" mass="40667">MAWNQPGKGNQDPWRGKGSGNALDGFLQRLRDAFGGGGSGGANPLTWILPLILLFLVFNSFKLIDERQRGVVLRFGAFNRIMTPGANFKWPWPIETATIVDATKVETLEDEVRVLTKDENIVNIKFNVQYRIGNPRLALYGFRDDAVANGVPQGLDTLRNAAESAVREVVGNNTMDAVLFERGPMNKVAASHLQAALDMYSTGLVVTQFNMKGARPPEEVQQVFDDAISAREDKNRIESEAKAYASRIVPEARGAAARIKAESEGYRAAIIAKAEGDTKRFRLLADEYRKAPEVTRKRLYLETMQAVLANNPKVLAGRDNNILYLPLNGANGTAPMPPVTQLPGVKATPDPADSNDAASLRPARPAGREGVR</sequence>
<comment type="subcellular location">
    <subcellularLocation>
        <location evidence="1">Membrane</location>
        <topology evidence="1">Single-pass membrane protein</topology>
    </subcellularLocation>
</comment>
<dbReference type="Pfam" id="PF12221">
    <property type="entry name" value="HflK_N"/>
    <property type="match status" value="1"/>
</dbReference>
<dbReference type="SUPFAM" id="SSF117892">
    <property type="entry name" value="Band 7/SPFH domain"/>
    <property type="match status" value="1"/>
</dbReference>
<keyword evidence="5" id="KW-0472">Membrane</keyword>
<proteinExistence type="inferred from homology"/>
<evidence type="ECO:0000256" key="6">
    <source>
        <dbReference type="RuleBase" id="RU364113"/>
    </source>
</evidence>
<evidence type="ECO:0000313" key="10">
    <source>
        <dbReference type="Proteomes" id="UP000029385"/>
    </source>
</evidence>
<dbReference type="AlphaFoldDB" id="A0A091BA90"/>
<protein>
    <recommendedName>
        <fullName evidence="6">Protein HflK</fullName>
    </recommendedName>
</protein>
<dbReference type="PATRIC" id="fig|1121015.4.peg.2792"/>
<dbReference type="RefSeq" id="WP_022968055.1">
    <property type="nucleotide sequence ID" value="NZ_ATVD01000001.1"/>
</dbReference>
<comment type="function">
    <text evidence="6">HflC and HflK could encode or regulate a protease.</text>
</comment>
<feature type="region of interest" description="Disordered" evidence="7">
    <location>
        <begin position="333"/>
        <end position="372"/>
    </location>
</feature>
<feature type="domain" description="Band 7" evidence="8">
    <location>
        <begin position="59"/>
        <end position="228"/>
    </location>
</feature>
<evidence type="ECO:0000256" key="2">
    <source>
        <dbReference type="ARBA" id="ARBA00006971"/>
    </source>
</evidence>
<dbReference type="InterPro" id="IPR010201">
    <property type="entry name" value="HflK"/>
</dbReference>
<dbReference type="Pfam" id="PF01145">
    <property type="entry name" value="Band_7"/>
    <property type="match status" value="1"/>
</dbReference>
<gene>
    <name evidence="9" type="ORF">N789_05635</name>
</gene>
<dbReference type="GO" id="GO:0016020">
    <property type="term" value="C:membrane"/>
    <property type="evidence" value="ECO:0007669"/>
    <property type="project" value="UniProtKB-SubCell"/>
</dbReference>
<accession>A0A091BA90</accession>
<dbReference type="OrthoDB" id="9779595at2"/>
<dbReference type="eggNOG" id="COG0330">
    <property type="taxonomic scope" value="Bacteria"/>
</dbReference>
<keyword evidence="3" id="KW-0812">Transmembrane</keyword>
<dbReference type="STRING" id="1121015.GCA_000420545_00395"/>
<reference evidence="9 10" key="1">
    <citation type="submission" date="2013-09" db="EMBL/GenBank/DDBJ databases">
        <title>Genome sequencing of Arenimonas oryziterrae.</title>
        <authorList>
            <person name="Chen F."/>
            <person name="Wang G."/>
        </authorList>
    </citation>
    <scope>NUCLEOTIDE SEQUENCE [LARGE SCALE GENOMIC DNA]</scope>
    <source>
        <strain evidence="9 10">YC6267</strain>
    </source>
</reference>
<evidence type="ECO:0000256" key="1">
    <source>
        <dbReference type="ARBA" id="ARBA00004167"/>
    </source>
</evidence>
<dbReference type="InterPro" id="IPR020980">
    <property type="entry name" value="Membrane_HflK_N"/>
</dbReference>
<evidence type="ECO:0000313" key="9">
    <source>
        <dbReference type="EMBL" id="KFN41355.1"/>
    </source>
</evidence>
<keyword evidence="10" id="KW-1185">Reference proteome</keyword>
<dbReference type="PANTHER" id="PTHR43327">
    <property type="entry name" value="STOMATIN-LIKE PROTEIN 2, MITOCHONDRIAL"/>
    <property type="match status" value="1"/>
</dbReference>
<evidence type="ECO:0000256" key="4">
    <source>
        <dbReference type="ARBA" id="ARBA00022989"/>
    </source>
</evidence>
<dbReference type="Gene3D" id="3.30.479.30">
    <property type="entry name" value="Band 7 domain"/>
    <property type="match status" value="1"/>
</dbReference>
<dbReference type="Proteomes" id="UP000029385">
    <property type="component" value="Unassembled WGS sequence"/>
</dbReference>
<organism evidence="9 10">
    <name type="scientific">Arenimonas oryziterrae DSM 21050 = YC6267</name>
    <dbReference type="NCBI Taxonomy" id="1121015"/>
    <lineage>
        <taxon>Bacteria</taxon>
        <taxon>Pseudomonadati</taxon>
        <taxon>Pseudomonadota</taxon>
        <taxon>Gammaproteobacteria</taxon>
        <taxon>Lysobacterales</taxon>
        <taxon>Lysobacteraceae</taxon>
        <taxon>Arenimonas</taxon>
    </lineage>
</organism>
<comment type="subunit">
    <text evidence="6">HflC and HflK may interact to form a multimeric complex.</text>
</comment>
<keyword evidence="4" id="KW-1133">Transmembrane helix</keyword>
<dbReference type="NCBIfam" id="TIGR01933">
    <property type="entry name" value="hflK"/>
    <property type="match status" value="1"/>
</dbReference>
<evidence type="ECO:0000256" key="3">
    <source>
        <dbReference type="ARBA" id="ARBA00022692"/>
    </source>
</evidence>
<dbReference type="EMBL" id="AVCI01000045">
    <property type="protein sequence ID" value="KFN41355.1"/>
    <property type="molecule type" value="Genomic_DNA"/>
</dbReference>
<dbReference type="InterPro" id="IPR050710">
    <property type="entry name" value="Band7/mec-2_domain"/>
</dbReference>
<dbReference type="CDD" id="cd03404">
    <property type="entry name" value="SPFH_HflK"/>
    <property type="match status" value="1"/>
</dbReference>
<evidence type="ECO:0000259" key="8">
    <source>
        <dbReference type="SMART" id="SM00244"/>
    </source>
</evidence>
<comment type="similarity">
    <text evidence="2 6">Belongs to the band 7/mec-2 family. HflK subfamily.</text>
</comment>
<dbReference type="InterPro" id="IPR036013">
    <property type="entry name" value="Band_7/SPFH_dom_sf"/>
</dbReference>
<name>A0A091BA90_9GAMM</name>
<evidence type="ECO:0000256" key="5">
    <source>
        <dbReference type="ARBA" id="ARBA00023136"/>
    </source>
</evidence>
<dbReference type="PANTHER" id="PTHR43327:SF2">
    <property type="entry name" value="MODULATOR OF FTSH PROTEASE HFLK"/>
    <property type="match status" value="1"/>
</dbReference>
<dbReference type="SMART" id="SM00244">
    <property type="entry name" value="PHB"/>
    <property type="match status" value="1"/>
</dbReference>
<dbReference type="InterPro" id="IPR001107">
    <property type="entry name" value="Band_7"/>
</dbReference>
<comment type="caution">
    <text evidence="9">The sequence shown here is derived from an EMBL/GenBank/DDBJ whole genome shotgun (WGS) entry which is preliminary data.</text>
</comment>
<evidence type="ECO:0000256" key="7">
    <source>
        <dbReference type="SAM" id="MobiDB-lite"/>
    </source>
</evidence>